<dbReference type="AlphaFoldDB" id="A0AAU8TCZ5"/>
<evidence type="ECO:0000313" key="2">
    <source>
        <dbReference type="Proteomes" id="UP000033099"/>
    </source>
</evidence>
<accession>A0AAU8TCZ5</accession>
<dbReference type="KEGG" id="pfb:VO64_0197"/>
<keyword evidence="1" id="KW-0456">Lyase</keyword>
<dbReference type="EMBL" id="CP011117">
    <property type="protein sequence ID" value="AKA80743.1"/>
    <property type="molecule type" value="Genomic_DNA"/>
</dbReference>
<name>A0AAU8TCZ5_9PSED</name>
<sequence>MIKPGDVIWTPPGVKHWHGINSTTGMTHMAIQESFDGKNVEWLEPVIEAQHEASL</sequence>
<dbReference type="InterPro" id="IPR014710">
    <property type="entry name" value="RmlC-like_jellyroll"/>
</dbReference>
<dbReference type="EC" id="4.1.1.44" evidence="1"/>
<dbReference type="PANTHER" id="PTHR43698">
    <property type="entry name" value="RIBD C-TERMINAL DOMAIN CONTAINING PROTEIN"/>
    <property type="match status" value="1"/>
</dbReference>
<reference evidence="1 2" key="1">
    <citation type="journal article" date="2015" name="Genome Announc.">
        <title>Complete Genome Sequence of Biocontrol Strain Pseudomonas fluorescens LBUM223.</title>
        <authorList>
            <person name="Roquigny R."/>
            <person name="Arseneault T."/>
            <person name="Gadkar V.J."/>
            <person name="Novinscak A."/>
            <person name="Joly D.L."/>
            <person name="Filion M."/>
        </authorList>
    </citation>
    <scope>NUCLEOTIDE SEQUENCE [LARGE SCALE GENOMIC DNA]</scope>
    <source>
        <strain evidence="1 2">LBUM223</strain>
    </source>
</reference>
<protein>
    <submittedName>
        <fullName evidence="1">4-carboxymuconolactone decarboxylase</fullName>
        <ecNumber evidence="1">4.1.1.44</ecNumber>
    </submittedName>
</protein>
<proteinExistence type="predicted"/>
<dbReference type="PANTHER" id="PTHR43698:SF1">
    <property type="entry name" value="BLL4564 PROTEIN"/>
    <property type="match status" value="1"/>
</dbReference>
<dbReference type="Proteomes" id="UP000033099">
    <property type="component" value="Chromosome"/>
</dbReference>
<evidence type="ECO:0000313" key="1">
    <source>
        <dbReference type="EMBL" id="AKA80743.1"/>
    </source>
</evidence>
<dbReference type="Gene3D" id="2.60.120.10">
    <property type="entry name" value="Jelly Rolls"/>
    <property type="match status" value="1"/>
</dbReference>
<organism evidence="1 2">
    <name type="scientific">Pseudomonas synxantha</name>
    <dbReference type="NCBI Taxonomy" id="47883"/>
    <lineage>
        <taxon>Bacteria</taxon>
        <taxon>Pseudomonadati</taxon>
        <taxon>Pseudomonadota</taxon>
        <taxon>Gammaproteobacteria</taxon>
        <taxon>Pseudomonadales</taxon>
        <taxon>Pseudomonadaceae</taxon>
        <taxon>Pseudomonas</taxon>
    </lineage>
</organism>
<dbReference type="SUPFAM" id="SSF51182">
    <property type="entry name" value="RmlC-like cupins"/>
    <property type="match status" value="1"/>
</dbReference>
<dbReference type="GO" id="GO:0047575">
    <property type="term" value="F:4-carboxymuconolactone decarboxylase activity"/>
    <property type="evidence" value="ECO:0007669"/>
    <property type="project" value="UniProtKB-EC"/>
</dbReference>
<gene>
    <name evidence="1" type="ORF">VO64_0197</name>
</gene>
<dbReference type="InterPro" id="IPR011051">
    <property type="entry name" value="RmlC_Cupin_sf"/>
</dbReference>